<organism evidence="4 5">
    <name type="scientific">Emcibacter nanhaiensis</name>
    <dbReference type="NCBI Taxonomy" id="1505037"/>
    <lineage>
        <taxon>Bacteria</taxon>
        <taxon>Pseudomonadati</taxon>
        <taxon>Pseudomonadota</taxon>
        <taxon>Alphaproteobacteria</taxon>
        <taxon>Emcibacterales</taxon>
        <taxon>Emcibacteraceae</taxon>
        <taxon>Emcibacter</taxon>
    </lineage>
</organism>
<dbReference type="InterPro" id="IPR012338">
    <property type="entry name" value="Beta-lactam/transpept-like"/>
</dbReference>
<keyword evidence="4" id="KW-0378">Hydrolase</keyword>
<name>A0A501PCN8_9PROT</name>
<feature type="signal peptide" evidence="1">
    <location>
        <begin position="1"/>
        <end position="29"/>
    </location>
</feature>
<evidence type="ECO:0000256" key="1">
    <source>
        <dbReference type="SAM" id="SignalP"/>
    </source>
</evidence>
<evidence type="ECO:0000313" key="4">
    <source>
        <dbReference type="EMBL" id="TPD57938.1"/>
    </source>
</evidence>
<dbReference type="PANTHER" id="PTHR46825:SF15">
    <property type="entry name" value="BETA-LACTAMASE-RELATED DOMAIN-CONTAINING PROTEIN"/>
    <property type="match status" value="1"/>
</dbReference>
<dbReference type="RefSeq" id="WP_139942254.1">
    <property type="nucleotide sequence ID" value="NZ_JBHSYP010000005.1"/>
</dbReference>
<comment type="caution">
    <text evidence="4">The sequence shown here is derived from an EMBL/GenBank/DDBJ whole genome shotgun (WGS) entry which is preliminary data.</text>
</comment>
<sequence>MISVKNMQKRLLLCLFYSVTLLAVGTVHSEERGMTPAEVDALIELAMEKFQVPGVSFGLIKDGKIIISKGYGVLEVGKKARVDDETLFAIASNSKAFTAASLAILVDEKKLNWDDKVTDYIPTFQMYDPWVTREFKIRDLLVHNSGLGLGAGDLMFWPSSGFSRKEIVHGLRYLKPISSFRSEYAYDNLMYILAGEVVEAISGVPYERFVETRILKPLDMKNCAADRVRLKGYKNIAEPHVLSERKLVRTKRIEKPYEKAVSAAAGGILCSTKSMLKWVNMHLHNGKLPNGTTLLSQEQHEIMIAPHTPMSVPKEFREKFQSNFKAYGLGFRVQDINGHKWVAHTGGLQGMVSYVNMIPDIDLGFVMFTNQHSGAFLSAVANTLLEAYTSERSTDWITYYEAKRKEQVAEAAKLVPVLEDSAYSPEQLLDYYIGTYRDPWFGKVTISEKNGGLYFASEKSERLRGRMLPYKEDLFIVYWDERELEADAYVKFERSFNRTLSGFVMKAVSPLTDFSFDFQDLDFRLVE</sequence>
<proteinExistence type="predicted"/>
<feature type="domain" description="Peptidase S12 Pab87-related C-terminal" evidence="3">
    <location>
        <begin position="424"/>
        <end position="523"/>
    </location>
</feature>
<dbReference type="EMBL" id="VFIY01000018">
    <property type="protein sequence ID" value="TPD57938.1"/>
    <property type="molecule type" value="Genomic_DNA"/>
</dbReference>
<dbReference type="InterPro" id="IPR050491">
    <property type="entry name" value="AmpC-like"/>
</dbReference>
<keyword evidence="5" id="KW-1185">Reference proteome</keyword>
<dbReference type="SUPFAM" id="SSF56601">
    <property type="entry name" value="beta-lactamase/transpeptidase-like"/>
    <property type="match status" value="1"/>
</dbReference>
<dbReference type="Pfam" id="PF11954">
    <property type="entry name" value="DUF3471"/>
    <property type="match status" value="1"/>
</dbReference>
<dbReference type="PANTHER" id="PTHR46825">
    <property type="entry name" value="D-ALANYL-D-ALANINE-CARBOXYPEPTIDASE/ENDOPEPTIDASE AMPH"/>
    <property type="match status" value="1"/>
</dbReference>
<dbReference type="Gene3D" id="3.40.710.10">
    <property type="entry name" value="DD-peptidase/beta-lactamase superfamily"/>
    <property type="match status" value="1"/>
</dbReference>
<dbReference type="Pfam" id="PF00144">
    <property type="entry name" value="Beta-lactamase"/>
    <property type="match status" value="1"/>
</dbReference>
<feature type="chain" id="PRO_5021372574" evidence="1">
    <location>
        <begin position="30"/>
        <end position="527"/>
    </location>
</feature>
<dbReference type="InterPro" id="IPR001466">
    <property type="entry name" value="Beta-lactam-related"/>
</dbReference>
<evidence type="ECO:0000259" key="2">
    <source>
        <dbReference type="Pfam" id="PF00144"/>
    </source>
</evidence>
<keyword evidence="1" id="KW-0732">Signal</keyword>
<dbReference type="AlphaFoldDB" id="A0A501PCN8"/>
<dbReference type="Gene3D" id="2.40.128.600">
    <property type="match status" value="1"/>
</dbReference>
<evidence type="ECO:0000259" key="3">
    <source>
        <dbReference type="Pfam" id="PF11954"/>
    </source>
</evidence>
<feature type="domain" description="Beta-lactamase-related" evidence="2">
    <location>
        <begin position="39"/>
        <end position="384"/>
    </location>
</feature>
<dbReference type="OrthoDB" id="5377981at2"/>
<reference evidence="5" key="1">
    <citation type="submission" date="2019-06" db="EMBL/GenBank/DDBJ databases">
        <title>The complete genome of Emcibacter congregatus ZYLT.</title>
        <authorList>
            <person name="Zhao Z."/>
        </authorList>
    </citation>
    <scope>NUCLEOTIDE SEQUENCE [LARGE SCALE GENOMIC DNA]</scope>
    <source>
        <strain evidence="5">MCCC 1A06723</strain>
    </source>
</reference>
<dbReference type="Proteomes" id="UP000319148">
    <property type="component" value="Unassembled WGS sequence"/>
</dbReference>
<gene>
    <name evidence="4" type="ORF">FIV46_17750</name>
</gene>
<accession>A0A501PCN8</accession>
<evidence type="ECO:0000313" key="5">
    <source>
        <dbReference type="Proteomes" id="UP000319148"/>
    </source>
</evidence>
<dbReference type="GO" id="GO:0016787">
    <property type="term" value="F:hydrolase activity"/>
    <property type="evidence" value="ECO:0007669"/>
    <property type="project" value="UniProtKB-KW"/>
</dbReference>
<dbReference type="InterPro" id="IPR021860">
    <property type="entry name" value="Peptidase_S12_Pab87-rel_C"/>
</dbReference>
<protein>
    <submittedName>
        <fullName evidence="4">Serine hydrolase</fullName>
    </submittedName>
</protein>